<feature type="compositionally biased region" description="Acidic residues" evidence="1">
    <location>
        <begin position="193"/>
        <end position="206"/>
    </location>
</feature>
<protein>
    <submittedName>
        <fullName evidence="2">Uncharacterized protein</fullName>
    </submittedName>
</protein>
<accession>A0A8S2JQI5</accession>
<dbReference type="EMBL" id="CAJOBH010000802">
    <property type="protein sequence ID" value="CAF3818316.1"/>
    <property type="molecule type" value="Genomic_DNA"/>
</dbReference>
<proteinExistence type="predicted"/>
<comment type="caution">
    <text evidence="2">The sequence shown here is derived from an EMBL/GenBank/DDBJ whole genome shotgun (WGS) entry which is preliminary data.</text>
</comment>
<reference evidence="2" key="1">
    <citation type="submission" date="2021-02" db="EMBL/GenBank/DDBJ databases">
        <authorList>
            <person name="Nowell W R."/>
        </authorList>
    </citation>
    <scope>NUCLEOTIDE SEQUENCE</scope>
</reference>
<evidence type="ECO:0000313" key="3">
    <source>
        <dbReference type="Proteomes" id="UP000681967"/>
    </source>
</evidence>
<feature type="compositionally biased region" description="Acidic residues" evidence="1">
    <location>
        <begin position="150"/>
        <end position="160"/>
    </location>
</feature>
<feature type="compositionally biased region" description="Basic and acidic residues" evidence="1">
    <location>
        <begin position="161"/>
        <end position="192"/>
    </location>
</feature>
<evidence type="ECO:0000313" key="2">
    <source>
        <dbReference type="EMBL" id="CAF3818316.1"/>
    </source>
</evidence>
<dbReference type="AlphaFoldDB" id="A0A8S2JQI5"/>
<evidence type="ECO:0000256" key="1">
    <source>
        <dbReference type="SAM" id="MobiDB-lite"/>
    </source>
</evidence>
<name>A0A8S2JQI5_9BILA</name>
<organism evidence="2 3">
    <name type="scientific">Rotaria magnacalcarata</name>
    <dbReference type="NCBI Taxonomy" id="392030"/>
    <lineage>
        <taxon>Eukaryota</taxon>
        <taxon>Metazoa</taxon>
        <taxon>Spiralia</taxon>
        <taxon>Gnathifera</taxon>
        <taxon>Rotifera</taxon>
        <taxon>Eurotatoria</taxon>
        <taxon>Bdelloidea</taxon>
        <taxon>Philodinida</taxon>
        <taxon>Philodinidae</taxon>
        <taxon>Rotaria</taxon>
    </lineage>
</organism>
<dbReference type="Proteomes" id="UP000681967">
    <property type="component" value="Unassembled WGS sequence"/>
</dbReference>
<feature type="compositionally biased region" description="Basic and acidic residues" evidence="1">
    <location>
        <begin position="117"/>
        <end position="127"/>
    </location>
</feature>
<sequence>MIFKQIDVVTNITQETKSFFFNHGIKTVPMIVVADAMESNKILFTVTGGSWVLSHYITNPTTWLAPSTITTKAEEEHEVACLDLLPRKVWAIPAPTCEEEEEEEEEEEKKKKKESVKKKENVEEEKVASPPPPSKRYHSAYCSPEKQYFYEEEEEEEEGEVEGKEEKEEKREQAEREREQEKAKQEQEKAEAEAEEDDLTDLDFVA</sequence>
<gene>
    <name evidence="2" type="ORF">BYL167_LOCUS3952</name>
</gene>
<feature type="region of interest" description="Disordered" evidence="1">
    <location>
        <begin position="96"/>
        <end position="206"/>
    </location>
</feature>
<feature type="compositionally biased region" description="Acidic residues" evidence="1">
    <location>
        <begin position="97"/>
        <end position="107"/>
    </location>
</feature>